<name>A0A1F6P8T4_9BACT</name>
<evidence type="ECO:0000313" key="1">
    <source>
        <dbReference type="EMBL" id="OGH92562.1"/>
    </source>
</evidence>
<dbReference type="STRING" id="1798705.A2563_02695"/>
<dbReference type="InterPro" id="IPR038765">
    <property type="entry name" value="Papain-like_cys_pep_sf"/>
</dbReference>
<accession>A0A1F6P8T4</accession>
<dbReference type="SUPFAM" id="SSF54001">
    <property type="entry name" value="Cysteine proteinases"/>
    <property type="match status" value="1"/>
</dbReference>
<protein>
    <submittedName>
        <fullName evidence="1">Uncharacterized protein</fullName>
    </submittedName>
</protein>
<dbReference type="AlphaFoldDB" id="A0A1F6P8T4"/>
<dbReference type="Pfam" id="PF05708">
    <property type="entry name" value="Peptidase_C92"/>
    <property type="match status" value="1"/>
</dbReference>
<sequence>MPKAAGPEKYLAFPLEKIRGVLPELKEADIIFVHHHRSFIRYLLRKIMHSYWDHVALVLFTKDVEKGQYYNQIIEASYPRGIEIHKLEKYLRDPSKYDIAIKRVPNLDAPTRRRVTAFMLMNVDAPYYKASLIGMILAAFSKKFSLAFLAQQRFCSSGFVQKSFYEASNWDEREKFIFRTDHLSPLELEDLTTPADIANSDKTVWVYNKRV</sequence>
<comment type="caution">
    <text evidence="1">The sequence shown here is derived from an EMBL/GenBank/DDBJ whole genome shotgun (WGS) entry which is preliminary data.</text>
</comment>
<reference evidence="1 2" key="1">
    <citation type="journal article" date="2016" name="Nat. Commun.">
        <title>Thousands of microbial genomes shed light on interconnected biogeochemical processes in an aquifer system.</title>
        <authorList>
            <person name="Anantharaman K."/>
            <person name="Brown C.T."/>
            <person name="Hug L.A."/>
            <person name="Sharon I."/>
            <person name="Castelle C.J."/>
            <person name="Probst A.J."/>
            <person name="Thomas B.C."/>
            <person name="Singh A."/>
            <person name="Wilkins M.J."/>
            <person name="Karaoz U."/>
            <person name="Brodie E.L."/>
            <person name="Williams K.H."/>
            <person name="Hubbard S.S."/>
            <person name="Banfield J.F."/>
        </authorList>
    </citation>
    <scope>NUCLEOTIDE SEQUENCE [LARGE SCALE GENOMIC DNA]</scope>
</reference>
<dbReference type="InterPro" id="IPR024453">
    <property type="entry name" value="Peptidase_C92"/>
</dbReference>
<evidence type="ECO:0000313" key="2">
    <source>
        <dbReference type="Proteomes" id="UP000176634"/>
    </source>
</evidence>
<proteinExistence type="predicted"/>
<gene>
    <name evidence="1" type="ORF">A2563_02695</name>
</gene>
<organism evidence="1 2">
    <name type="scientific">Candidatus Magasanikbacteria bacterium RIFOXYD1_FULL_40_23</name>
    <dbReference type="NCBI Taxonomy" id="1798705"/>
    <lineage>
        <taxon>Bacteria</taxon>
        <taxon>Candidatus Magasanikiibacteriota</taxon>
    </lineage>
</organism>
<dbReference type="EMBL" id="MFRA01000005">
    <property type="protein sequence ID" value="OGH92562.1"/>
    <property type="molecule type" value="Genomic_DNA"/>
</dbReference>
<dbReference type="Gene3D" id="3.90.1720.10">
    <property type="entry name" value="endopeptidase domain like (from Nostoc punctiforme)"/>
    <property type="match status" value="1"/>
</dbReference>
<dbReference type="Proteomes" id="UP000176634">
    <property type="component" value="Unassembled WGS sequence"/>
</dbReference>